<evidence type="ECO:0000313" key="3">
    <source>
        <dbReference type="Proteomes" id="UP000683360"/>
    </source>
</evidence>
<evidence type="ECO:0000313" key="2">
    <source>
        <dbReference type="EMBL" id="CAG2236147.1"/>
    </source>
</evidence>
<gene>
    <name evidence="2" type="ORF">MEDL_48654</name>
</gene>
<dbReference type="InterPro" id="IPR013103">
    <property type="entry name" value="RVT_2"/>
</dbReference>
<dbReference type="EMBL" id="CAJPWZ010002342">
    <property type="protein sequence ID" value="CAG2236147.1"/>
    <property type="molecule type" value="Genomic_DNA"/>
</dbReference>
<name>A0A8S3TXD4_MYTED</name>
<keyword evidence="3" id="KW-1185">Reference proteome</keyword>
<proteinExistence type="predicted"/>
<reference evidence="2" key="1">
    <citation type="submission" date="2021-03" db="EMBL/GenBank/DDBJ databases">
        <authorList>
            <person name="Bekaert M."/>
        </authorList>
    </citation>
    <scope>NUCLEOTIDE SEQUENCE</scope>
</reference>
<feature type="domain" description="Reverse transcriptase Ty1/copia-type" evidence="1">
    <location>
        <begin position="2"/>
        <end position="74"/>
    </location>
</feature>
<evidence type="ECO:0000259" key="1">
    <source>
        <dbReference type="Pfam" id="PF07727"/>
    </source>
</evidence>
<dbReference type="PANTHER" id="PTHR11439:SF483">
    <property type="entry name" value="PEPTIDE SYNTHASE GLIP-LIKE, PUTATIVE (AFU_ORTHOLOGUE AFUA_3G12920)-RELATED"/>
    <property type="match status" value="1"/>
</dbReference>
<dbReference type="AlphaFoldDB" id="A0A8S3TXD4"/>
<comment type="caution">
    <text evidence="2">The sequence shown here is derived from an EMBL/GenBank/DDBJ whole genome shotgun (WGS) entry which is preliminary data.</text>
</comment>
<organism evidence="2 3">
    <name type="scientific">Mytilus edulis</name>
    <name type="common">Blue mussel</name>
    <dbReference type="NCBI Taxonomy" id="6550"/>
    <lineage>
        <taxon>Eukaryota</taxon>
        <taxon>Metazoa</taxon>
        <taxon>Spiralia</taxon>
        <taxon>Lophotrochozoa</taxon>
        <taxon>Mollusca</taxon>
        <taxon>Bivalvia</taxon>
        <taxon>Autobranchia</taxon>
        <taxon>Pteriomorphia</taxon>
        <taxon>Mytilida</taxon>
        <taxon>Mytiloidea</taxon>
        <taxon>Mytilidae</taxon>
        <taxon>Mytilinae</taxon>
        <taxon>Mytilus</taxon>
    </lineage>
</organism>
<protein>
    <recommendedName>
        <fullName evidence="1">Reverse transcriptase Ty1/copia-type domain-containing protein</fullName>
    </recommendedName>
</protein>
<dbReference type="Pfam" id="PF07727">
    <property type="entry name" value="RVT_2"/>
    <property type="match status" value="1"/>
</dbReference>
<sequence>MSTRWVITEKEMNGERKVKARLVVRGFEEENEVKSDSPTVHKESLRLFIAIASTSEFDIHSIDIKAAFLQDELKQVDRADIKNGIYPEIVGQLHWIATQSRPDLCFDVLDLSTSVQLSEAKTQSKLNKVIRKAKNNSYRIKYPNLESLKNIELTLYTDASYANLSDRVSSAGGYVIFLRGQNGKSCPISWSSKKIRQVVKSTLAAEALSLVDGLDACYFVRRILQEMIKLNAGESIPIKCFTDNKSLCQNIHSTKLISEKRLCLDLASIKESVSLGDITVTWIKTSSQISDCLTKAGADFHPLIKVLSTGKGP</sequence>
<dbReference type="OrthoDB" id="6083932at2759"/>
<dbReference type="PANTHER" id="PTHR11439">
    <property type="entry name" value="GAG-POL-RELATED RETROTRANSPOSON"/>
    <property type="match status" value="1"/>
</dbReference>
<accession>A0A8S3TXD4</accession>
<dbReference type="CDD" id="cd09272">
    <property type="entry name" value="RNase_HI_RT_Ty1"/>
    <property type="match status" value="1"/>
</dbReference>
<dbReference type="Proteomes" id="UP000683360">
    <property type="component" value="Unassembled WGS sequence"/>
</dbReference>